<evidence type="ECO:0000313" key="2">
    <source>
        <dbReference type="EMBL" id="MBT0663116.1"/>
    </source>
</evidence>
<dbReference type="InterPro" id="IPR021496">
    <property type="entry name" value="DUF3150"/>
</dbReference>
<dbReference type="EMBL" id="JAHCVJ010000001">
    <property type="protein sequence ID" value="MBT0663116.1"/>
    <property type="molecule type" value="Genomic_DNA"/>
</dbReference>
<evidence type="ECO:0000313" key="3">
    <source>
        <dbReference type="Proteomes" id="UP000811899"/>
    </source>
</evidence>
<feature type="compositionally biased region" description="Low complexity" evidence="1">
    <location>
        <begin position="291"/>
        <end position="304"/>
    </location>
</feature>
<reference evidence="2 3" key="1">
    <citation type="submission" date="2021-05" db="EMBL/GenBank/DDBJ databases">
        <title>The draft genome of Geobacter pelophilus DSM 12255.</title>
        <authorList>
            <person name="Xu Z."/>
            <person name="Masuda Y."/>
            <person name="Itoh H."/>
            <person name="Senoo K."/>
        </authorList>
    </citation>
    <scope>NUCLEOTIDE SEQUENCE [LARGE SCALE GENOMIC DNA]</scope>
    <source>
        <strain evidence="2 3">DSM 12255</strain>
    </source>
</reference>
<keyword evidence="3" id="KW-1185">Reference proteome</keyword>
<dbReference type="Pfam" id="PF11348">
    <property type="entry name" value="DUF3150"/>
    <property type="match status" value="1"/>
</dbReference>
<feature type="region of interest" description="Disordered" evidence="1">
    <location>
        <begin position="281"/>
        <end position="304"/>
    </location>
</feature>
<dbReference type="AlphaFoldDB" id="A0AAW4L792"/>
<sequence length="319" mass="34624">MNNQTTITKVLQGLVLIHLSFSVWSGKKKLRPEDLKGANLPPDKLASLGSKRIFAPDALKVFATLKRQAERACEEVGVRFLGGYAIPEEKLVPLMEKMEQIEQSFATAKTDFLSAYDDNLKDWLAEAGEWSEIVARAVEPASRVAERLACGFTAFKVEAPGEAASATQPLERQVGGLADQLIHEIGALAKSTWEESYRGRTSVTRKALRPLKAILDKLSSLSFVGPDKISALVANVNAALATVPKSGPVTGATLMGLVGVLCELSDIAGFITTEEREEMLQPLPEPEVESAPPTIIPPKTIARRPQPAKQVEAPAVWFW</sequence>
<protein>
    <submittedName>
        <fullName evidence="2">DUF3150 domain-containing protein</fullName>
    </submittedName>
</protein>
<name>A0AAW4L792_9BACT</name>
<dbReference type="Proteomes" id="UP000811899">
    <property type="component" value="Unassembled WGS sequence"/>
</dbReference>
<dbReference type="RefSeq" id="WP_214169886.1">
    <property type="nucleotide sequence ID" value="NZ_JAHCVJ010000001.1"/>
</dbReference>
<organism evidence="2 3">
    <name type="scientific">Geoanaerobacter pelophilus</name>
    <dbReference type="NCBI Taxonomy" id="60036"/>
    <lineage>
        <taxon>Bacteria</taxon>
        <taxon>Pseudomonadati</taxon>
        <taxon>Thermodesulfobacteriota</taxon>
        <taxon>Desulfuromonadia</taxon>
        <taxon>Geobacterales</taxon>
        <taxon>Geobacteraceae</taxon>
        <taxon>Geoanaerobacter</taxon>
    </lineage>
</organism>
<proteinExistence type="predicted"/>
<accession>A0AAW4L792</accession>
<gene>
    <name evidence="2" type="ORF">KI809_02280</name>
</gene>
<comment type="caution">
    <text evidence="2">The sequence shown here is derived from an EMBL/GenBank/DDBJ whole genome shotgun (WGS) entry which is preliminary data.</text>
</comment>
<evidence type="ECO:0000256" key="1">
    <source>
        <dbReference type="SAM" id="MobiDB-lite"/>
    </source>
</evidence>